<keyword evidence="4 5" id="KW-1283">Bacterial microcompartment</keyword>
<feature type="binding site" evidence="5">
    <location>
        <position position="212"/>
    </location>
    <ligand>
        <name>adenosylcob(III)alamin</name>
        <dbReference type="ChEBI" id="CHEBI:18408"/>
    </ligand>
</feature>
<dbReference type="GO" id="GO:0009350">
    <property type="term" value="C:ethanolamine ammonia-lyase complex"/>
    <property type="evidence" value="ECO:0007669"/>
    <property type="project" value="UniProtKB-UniRule"/>
</dbReference>
<dbReference type="Gene3D" id="1.10.30.40">
    <property type="entry name" value="Ethanolamine ammonia-lyase light chain (EutC), N-terminal domain"/>
    <property type="match status" value="1"/>
</dbReference>
<dbReference type="GO" id="GO:0031419">
    <property type="term" value="F:cobalamin binding"/>
    <property type="evidence" value="ECO:0007669"/>
    <property type="project" value="UniProtKB-UniRule"/>
</dbReference>
<proteinExistence type="inferred from homology"/>
<evidence type="ECO:0000256" key="1">
    <source>
        <dbReference type="ARBA" id="ARBA00022628"/>
    </source>
</evidence>
<dbReference type="HAMAP" id="MF_00601">
    <property type="entry name" value="EutC"/>
    <property type="match status" value="1"/>
</dbReference>
<dbReference type="InterPro" id="IPR009246">
    <property type="entry name" value="EutC"/>
</dbReference>
<keyword evidence="1 5" id="KW-0846">Cobalamin</keyword>
<dbReference type="RefSeq" id="WP_102068165.1">
    <property type="nucleotide sequence ID" value="NZ_PDNV01000001.1"/>
</dbReference>
<dbReference type="AlphaFoldDB" id="A0A2N4UKY1"/>
<comment type="function">
    <text evidence="5">Catalyzes the deamination of various vicinal amino-alcohols to oxo compounds. Allows this organism to utilize ethanolamine as the sole source of nitrogen and carbon in the presence of external vitamin B12.</text>
</comment>
<dbReference type="Proteomes" id="UP000234328">
    <property type="component" value="Unassembled WGS sequence"/>
</dbReference>
<comment type="subunit">
    <text evidence="5">The basic unit is a heterodimer which dimerizes to form tetramers. The heterotetramers trimerize; 6 large subunits form a core ring with 6 small subunits projecting outwards.</text>
</comment>
<evidence type="ECO:0000256" key="4">
    <source>
        <dbReference type="ARBA" id="ARBA00024446"/>
    </source>
</evidence>
<feature type="binding site" evidence="5">
    <location>
        <position position="162"/>
    </location>
    <ligand>
        <name>adenosylcob(III)alamin</name>
        <dbReference type="ChEBI" id="CHEBI:18408"/>
    </ligand>
</feature>
<dbReference type="PANTHER" id="PTHR39330:SF1">
    <property type="entry name" value="ETHANOLAMINE AMMONIA-LYASE SMALL SUBUNIT"/>
    <property type="match status" value="1"/>
</dbReference>
<evidence type="ECO:0000256" key="5">
    <source>
        <dbReference type="HAMAP-Rule" id="MF_00601"/>
    </source>
</evidence>
<dbReference type="EMBL" id="PDNV01000001">
    <property type="protein sequence ID" value="PLC55682.1"/>
    <property type="molecule type" value="Genomic_DNA"/>
</dbReference>
<dbReference type="InterPro" id="IPR042251">
    <property type="entry name" value="EutC_C"/>
</dbReference>
<dbReference type="GO" id="GO:0031471">
    <property type="term" value="C:ethanolamine degradation polyhedral organelle"/>
    <property type="evidence" value="ECO:0007669"/>
    <property type="project" value="UniProtKB-UniRule"/>
</dbReference>
<evidence type="ECO:0000256" key="3">
    <source>
        <dbReference type="ARBA" id="ARBA00023285"/>
    </source>
</evidence>
<keyword evidence="3 5" id="KW-0170">Cobalt</keyword>
<comment type="caution">
    <text evidence="6">The sequence shown here is derived from an EMBL/GenBank/DDBJ whole genome shotgun (WGS) entry which is preliminary data.</text>
</comment>
<evidence type="ECO:0000313" key="7">
    <source>
        <dbReference type="Proteomes" id="UP000234328"/>
    </source>
</evidence>
<dbReference type="PANTHER" id="PTHR39330">
    <property type="entry name" value="ETHANOLAMINE AMMONIA-LYASE LIGHT CHAIN"/>
    <property type="match status" value="1"/>
</dbReference>
<evidence type="ECO:0000256" key="2">
    <source>
        <dbReference type="ARBA" id="ARBA00023239"/>
    </source>
</evidence>
<comment type="catalytic activity">
    <reaction evidence="5">
        <text>ethanolamine = acetaldehyde + NH4(+)</text>
        <dbReference type="Rhea" id="RHEA:15313"/>
        <dbReference type="ChEBI" id="CHEBI:15343"/>
        <dbReference type="ChEBI" id="CHEBI:28938"/>
        <dbReference type="ChEBI" id="CHEBI:57603"/>
        <dbReference type="EC" id="4.3.1.7"/>
    </reaction>
</comment>
<feature type="binding site" evidence="5">
    <location>
        <position position="183"/>
    </location>
    <ligand>
        <name>adenosylcob(III)alamin</name>
        <dbReference type="ChEBI" id="CHEBI:18408"/>
    </ligand>
</feature>
<comment type="pathway">
    <text evidence="5">Amine and polyamine degradation; ethanolamine degradation.</text>
</comment>
<comment type="cofactor">
    <cofactor evidence="5">
        <name>adenosylcob(III)alamin</name>
        <dbReference type="ChEBI" id="CHEBI:18408"/>
    </cofactor>
    <text evidence="5">Binds between the large and small subunits.</text>
</comment>
<dbReference type="NCBIfam" id="NF003971">
    <property type="entry name" value="PRK05465.1"/>
    <property type="match status" value="1"/>
</dbReference>
<protein>
    <recommendedName>
        <fullName evidence="5">Ethanolamine ammonia-lyase small subunit</fullName>
        <shortName evidence="5">EAL small subunit</shortName>
        <ecNumber evidence="5">4.3.1.7</ecNumber>
    </recommendedName>
</protein>
<dbReference type="EC" id="4.3.1.7" evidence="5"/>
<dbReference type="GO" id="GO:0006520">
    <property type="term" value="P:amino acid metabolic process"/>
    <property type="evidence" value="ECO:0007669"/>
    <property type="project" value="InterPro"/>
</dbReference>
<name>A0A2N4UKY1_9BURK</name>
<gene>
    <name evidence="5" type="primary">eutC</name>
    <name evidence="6" type="ORF">CR155_01090</name>
</gene>
<dbReference type="PIRSF" id="PIRSF018982">
    <property type="entry name" value="EutC"/>
    <property type="match status" value="1"/>
</dbReference>
<comment type="subcellular location">
    <subcellularLocation>
        <location evidence="5">Bacterial microcompartment</location>
    </subcellularLocation>
</comment>
<accession>A0A2N4UKY1</accession>
<dbReference type="Pfam" id="PF05985">
    <property type="entry name" value="EutC"/>
    <property type="match status" value="1"/>
</dbReference>
<dbReference type="GO" id="GO:0008851">
    <property type="term" value="F:ethanolamine ammonia-lyase activity"/>
    <property type="evidence" value="ECO:0007669"/>
    <property type="project" value="UniProtKB-UniRule"/>
</dbReference>
<dbReference type="GO" id="GO:0046336">
    <property type="term" value="P:ethanolamine catabolic process"/>
    <property type="evidence" value="ECO:0007669"/>
    <property type="project" value="UniProtKB-UniRule"/>
</dbReference>
<organism evidence="6 7">
    <name type="scientific">Pollutimonas nitritireducens</name>
    <dbReference type="NCBI Taxonomy" id="2045209"/>
    <lineage>
        <taxon>Bacteria</taxon>
        <taxon>Pseudomonadati</taxon>
        <taxon>Pseudomonadota</taxon>
        <taxon>Betaproteobacteria</taxon>
        <taxon>Burkholderiales</taxon>
        <taxon>Alcaligenaceae</taxon>
        <taxon>Pollutimonas</taxon>
    </lineage>
</organism>
<evidence type="ECO:0000313" key="6">
    <source>
        <dbReference type="EMBL" id="PLC55682.1"/>
    </source>
</evidence>
<keyword evidence="2 5" id="KW-0456">Lyase</keyword>
<dbReference type="OrthoDB" id="114248at2"/>
<sequence length="261" mass="28324">MSKTPVDEDPWMDLRRYTRARLALGRAGNSIPTAEVLRFDYAHAQARVAVHAALDADAMRTALERDGLKALNVRSAAPDRATYLARPDLGRQLTPESADVLRDYTGRQRTCHAACDLLLIVADGLSSTAISRHVRPLISEIVGRAPADWVLGPVVIATQARVALGDEIGQILGARISVMLIGERPGLSSPDSLGMYVTWEPHRGCTDAQRNCISNVRPQGLAYDEAARRLWWLCAEARRLQLTGIALKDGSGVLELSSGPA</sequence>
<comment type="similarity">
    <text evidence="5">Belongs to the EutC family.</text>
</comment>
<dbReference type="InterPro" id="IPR042255">
    <property type="entry name" value="EutC_N"/>
</dbReference>
<reference evidence="6 7" key="1">
    <citation type="submission" date="2017-10" db="EMBL/GenBank/DDBJ databases">
        <title>Two draft genome sequences of Pusillimonas sp. strains isolated from a nitrate- and radionuclide-contaminated groundwater in Russia.</title>
        <authorList>
            <person name="Grouzdev D.S."/>
            <person name="Tourova T.P."/>
            <person name="Goeva M.A."/>
            <person name="Babich T.L."/>
            <person name="Sokolova D.S."/>
            <person name="Abdullin R."/>
            <person name="Poltaraus A.B."/>
            <person name="Toshchakov S.V."/>
            <person name="Nazina T.N."/>
        </authorList>
    </citation>
    <scope>NUCLEOTIDE SEQUENCE [LARGE SCALE GENOMIC DNA]</scope>
    <source>
        <strain evidence="6 7">JR1/69-2-13</strain>
    </source>
</reference>
<dbReference type="Gene3D" id="3.40.50.11240">
    <property type="entry name" value="Ethanolamine ammonia-lyase light chain (EutC)"/>
    <property type="match status" value="1"/>
</dbReference>
<keyword evidence="7" id="KW-1185">Reference proteome</keyword>
<dbReference type="UniPathway" id="UPA00560"/>